<sequence length="335" mass="35975">MANVLDNLSELIDRHLPAKGMNREDLARALDVSPSTLSRWSSRMPGPETVRALAAALDVPHGVVLAAALRSGGYAESPADILAGHSLTLVARDPAAVDTDYSDVTGVERAASGDVPGAVFTGAERAAQWARVQGQLDWRAGYENDGVVVGEVVIDGAATPEHITVYRAIWEHRTDTISVAESGVFPEVPSGLDPETAVVDALSDTGQVFAVASTALDAGTARRTVEGAVSRLRAEGKLLDTDEPTGLQWTDHIIHSELVGMRVHTRERREELSDEEPQADSAVRARIGELASKLVDAPRLPYVWGGGAETRDADKKPWRDPIRTYRVEPRADKNS</sequence>
<dbReference type="Pfam" id="PF01381">
    <property type="entry name" value="HTH_3"/>
    <property type="match status" value="1"/>
</dbReference>
<dbReference type="AlphaFoldDB" id="A0A0J8WSD5"/>
<dbReference type="OrthoDB" id="4775186at2"/>
<dbReference type="SMART" id="SM00530">
    <property type="entry name" value="HTH_XRE"/>
    <property type="match status" value="1"/>
</dbReference>
<feature type="region of interest" description="Disordered" evidence="1">
    <location>
        <begin position="305"/>
        <end position="335"/>
    </location>
</feature>
<dbReference type="InterPro" id="IPR010982">
    <property type="entry name" value="Lambda_DNA-bd_dom_sf"/>
</dbReference>
<feature type="compositionally biased region" description="Basic and acidic residues" evidence="1">
    <location>
        <begin position="309"/>
        <end position="335"/>
    </location>
</feature>
<dbReference type="CDD" id="cd00093">
    <property type="entry name" value="HTH_XRE"/>
    <property type="match status" value="1"/>
</dbReference>
<dbReference type="PROSITE" id="PS50943">
    <property type="entry name" value="HTH_CROC1"/>
    <property type="match status" value="1"/>
</dbReference>
<protein>
    <recommendedName>
        <fullName evidence="2">HTH cro/C1-type domain-containing protein</fullName>
    </recommendedName>
</protein>
<gene>
    <name evidence="3" type="ORF">ACT17_22750</name>
</gene>
<comment type="caution">
    <text evidence="3">The sequence shown here is derived from an EMBL/GenBank/DDBJ whole genome shotgun (WGS) entry which is preliminary data.</text>
</comment>
<dbReference type="Gene3D" id="1.10.260.40">
    <property type="entry name" value="lambda repressor-like DNA-binding domains"/>
    <property type="match status" value="1"/>
</dbReference>
<dbReference type="SUPFAM" id="SSF47413">
    <property type="entry name" value="lambda repressor-like DNA-binding domains"/>
    <property type="match status" value="1"/>
</dbReference>
<evidence type="ECO:0000313" key="3">
    <source>
        <dbReference type="EMBL" id="KMV15919.1"/>
    </source>
</evidence>
<organism evidence="3 4">
    <name type="scientific">Mycolicibacterium conceptionense</name>
    <dbReference type="NCBI Taxonomy" id="451644"/>
    <lineage>
        <taxon>Bacteria</taxon>
        <taxon>Bacillati</taxon>
        <taxon>Actinomycetota</taxon>
        <taxon>Actinomycetes</taxon>
        <taxon>Mycobacteriales</taxon>
        <taxon>Mycobacteriaceae</taxon>
        <taxon>Mycolicibacterium</taxon>
    </lineage>
</organism>
<proteinExistence type="predicted"/>
<evidence type="ECO:0000313" key="4">
    <source>
        <dbReference type="Proteomes" id="UP000037594"/>
    </source>
</evidence>
<dbReference type="EMBL" id="LFOD01000025">
    <property type="protein sequence ID" value="KMV15919.1"/>
    <property type="molecule type" value="Genomic_DNA"/>
</dbReference>
<reference evidence="3 4" key="1">
    <citation type="submission" date="2015-06" db="EMBL/GenBank/DDBJ databases">
        <title>Genome sequence of Mycobacterium conceptionense strain MLE.</title>
        <authorList>
            <person name="Greninger A.L."/>
            <person name="Cunningham G."/>
            <person name="Chiu C.Y."/>
            <person name="Miller S."/>
        </authorList>
    </citation>
    <scope>NUCLEOTIDE SEQUENCE [LARGE SCALE GENOMIC DNA]</scope>
    <source>
        <strain evidence="3 4">MLE</strain>
    </source>
</reference>
<dbReference type="PATRIC" id="fig|451644.5.peg.4696"/>
<evidence type="ECO:0000259" key="2">
    <source>
        <dbReference type="PROSITE" id="PS50943"/>
    </source>
</evidence>
<evidence type="ECO:0000256" key="1">
    <source>
        <dbReference type="SAM" id="MobiDB-lite"/>
    </source>
</evidence>
<dbReference type="Proteomes" id="UP000037594">
    <property type="component" value="Unassembled WGS sequence"/>
</dbReference>
<name>A0A0J8WSD5_9MYCO</name>
<dbReference type="RefSeq" id="WP_048896179.1">
    <property type="nucleotide sequence ID" value="NZ_LFOD01000025.1"/>
</dbReference>
<dbReference type="InterPro" id="IPR001387">
    <property type="entry name" value="Cro/C1-type_HTH"/>
</dbReference>
<feature type="domain" description="HTH cro/C1-type" evidence="2">
    <location>
        <begin position="18"/>
        <end position="64"/>
    </location>
</feature>
<dbReference type="GO" id="GO:0003677">
    <property type="term" value="F:DNA binding"/>
    <property type="evidence" value="ECO:0007669"/>
    <property type="project" value="InterPro"/>
</dbReference>
<accession>A0A0J8WSD5</accession>